<keyword evidence="14" id="KW-1185">Reference proteome</keyword>
<dbReference type="EMBL" id="JACIDU010000009">
    <property type="protein sequence ID" value="MBB4103996.1"/>
    <property type="molecule type" value="Genomic_DNA"/>
</dbReference>
<accession>A0A7W6K493</accession>
<evidence type="ECO:0000256" key="2">
    <source>
        <dbReference type="ARBA" id="ARBA00004377"/>
    </source>
</evidence>
<keyword evidence="9 12" id="KW-0201">Cytochrome c-type biogenesis</keyword>
<dbReference type="GO" id="GO:0017004">
    <property type="term" value="P:cytochrome complex assembly"/>
    <property type="evidence" value="ECO:0007669"/>
    <property type="project" value="UniProtKB-KW"/>
</dbReference>
<dbReference type="NCBIfam" id="TIGR03141">
    <property type="entry name" value="cytochro_ccmD"/>
    <property type="match status" value="1"/>
</dbReference>
<keyword evidence="6 12" id="KW-1003">Cell membrane</keyword>
<evidence type="ECO:0000256" key="10">
    <source>
        <dbReference type="ARBA" id="ARBA00022989"/>
    </source>
</evidence>
<evidence type="ECO:0000313" key="14">
    <source>
        <dbReference type="Proteomes" id="UP000584824"/>
    </source>
</evidence>
<evidence type="ECO:0000256" key="8">
    <source>
        <dbReference type="ARBA" id="ARBA00022692"/>
    </source>
</evidence>
<dbReference type="InterPro" id="IPR007078">
    <property type="entry name" value="Haem_export_protD_CcmD"/>
</dbReference>
<keyword evidence="5 12" id="KW-0813">Transport</keyword>
<feature type="transmembrane region" description="Helical" evidence="12">
    <location>
        <begin position="6"/>
        <end position="27"/>
    </location>
</feature>
<evidence type="ECO:0000256" key="7">
    <source>
        <dbReference type="ARBA" id="ARBA00022519"/>
    </source>
</evidence>
<dbReference type="Pfam" id="PF04995">
    <property type="entry name" value="CcmD"/>
    <property type="match status" value="1"/>
</dbReference>
<protein>
    <recommendedName>
        <fullName evidence="4 12">Heme exporter protein D</fullName>
    </recommendedName>
</protein>
<keyword evidence="10 12" id="KW-1133">Transmembrane helix</keyword>
<reference evidence="13 14" key="1">
    <citation type="submission" date="2020-08" db="EMBL/GenBank/DDBJ databases">
        <title>Genomic Encyclopedia of Type Strains, Phase IV (KMG-IV): sequencing the most valuable type-strain genomes for metagenomic binning, comparative biology and taxonomic classification.</title>
        <authorList>
            <person name="Goeker M."/>
        </authorList>
    </citation>
    <scope>NUCLEOTIDE SEQUENCE [LARGE SCALE GENOMIC DNA]</scope>
    <source>
        <strain evidence="13 14">DSM 26385</strain>
    </source>
</reference>
<evidence type="ECO:0000256" key="11">
    <source>
        <dbReference type="ARBA" id="ARBA00023136"/>
    </source>
</evidence>
<evidence type="ECO:0000313" key="13">
    <source>
        <dbReference type="EMBL" id="MBB4103996.1"/>
    </source>
</evidence>
<evidence type="ECO:0000256" key="3">
    <source>
        <dbReference type="ARBA" id="ARBA00008741"/>
    </source>
</evidence>
<proteinExistence type="inferred from homology"/>
<gene>
    <name evidence="13" type="ORF">GGQ66_002564</name>
</gene>
<evidence type="ECO:0000256" key="9">
    <source>
        <dbReference type="ARBA" id="ARBA00022748"/>
    </source>
</evidence>
<sequence length="58" mass="6301">MSHTFYILASYLVAGAISLGLCLWVWLDGRARQREIAELEAAGHRRRSAAKTAGGEVA</sequence>
<comment type="subcellular location">
    <subcellularLocation>
        <location evidence="2 12">Cell inner membrane</location>
        <topology evidence="2 12">Single-pass membrane protein</topology>
    </subcellularLocation>
</comment>
<dbReference type="RefSeq" id="WP_183793044.1">
    <property type="nucleotide sequence ID" value="NZ_JACIDU010000009.1"/>
</dbReference>
<dbReference type="GO" id="GO:0005886">
    <property type="term" value="C:plasma membrane"/>
    <property type="evidence" value="ECO:0007669"/>
    <property type="project" value="UniProtKB-SubCell"/>
</dbReference>
<evidence type="ECO:0000256" key="6">
    <source>
        <dbReference type="ARBA" id="ARBA00022475"/>
    </source>
</evidence>
<dbReference type="GO" id="GO:0015886">
    <property type="term" value="P:heme transport"/>
    <property type="evidence" value="ECO:0007669"/>
    <property type="project" value="InterPro"/>
</dbReference>
<comment type="caution">
    <text evidence="13">The sequence shown here is derived from an EMBL/GenBank/DDBJ whole genome shotgun (WGS) entry which is preliminary data.</text>
</comment>
<keyword evidence="8 12" id="KW-0812">Transmembrane</keyword>
<dbReference type="AlphaFoldDB" id="A0A7W6K493"/>
<name>A0A7W6K493_9HYPH</name>
<evidence type="ECO:0000256" key="12">
    <source>
        <dbReference type="RuleBase" id="RU363101"/>
    </source>
</evidence>
<evidence type="ECO:0000256" key="1">
    <source>
        <dbReference type="ARBA" id="ARBA00002442"/>
    </source>
</evidence>
<dbReference type="Proteomes" id="UP000584824">
    <property type="component" value="Unassembled WGS sequence"/>
</dbReference>
<evidence type="ECO:0000256" key="5">
    <source>
        <dbReference type="ARBA" id="ARBA00022448"/>
    </source>
</evidence>
<comment type="function">
    <text evidence="1 12">Required for the export of heme to the periplasm for the biogenesis of c-type cytochromes.</text>
</comment>
<organism evidence="13 14">
    <name type="scientific">Allorhizobium borbori</name>
    <dbReference type="NCBI Taxonomy" id="485907"/>
    <lineage>
        <taxon>Bacteria</taxon>
        <taxon>Pseudomonadati</taxon>
        <taxon>Pseudomonadota</taxon>
        <taxon>Alphaproteobacteria</taxon>
        <taxon>Hyphomicrobiales</taxon>
        <taxon>Rhizobiaceae</taxon>
        <taxon>Rhizobium/Agrobacterium group</taxon>
        <taxon>Allorhizobium</taxon>
    </lineage>
</organism>
<evidence type="ECO:0000256" key="4">
    <source>
        <dbReference type="ARBA" id="ARBA00016461"/>
    </source>
</evidence>
<keyword evidence="11 12" id="KW-0472">Membrane</keyword>
<comment type="similarity">
    <text evidence="3 12">Belongs to the CcmD/CycX/HelD family.</text>
</comment>
<keyword evidence="7 12" id="KW-0997">Cell inner membrane</keyword>